<organism evidence="2 3">
    <name type="scientific">Vanrija pseudolonga</name>
    <dbReference type="NCBI Taxonomy" id="143232"/>
    <lineage>
        <taxon>Eukaryota</taxon>
        <taxon>Fungi</taxon>
        <taxon>Dikarya</taxon>
        <taxon>Basidiomycota</taxon>
        <taxon>Agaricomycotina</taxon>
        <taxon>Tremellomycetes</taxon>
        <taxon>Trichosporonales</taxon>
        <taxon>Trichosporonaceae</taxon>
        <taxon>Vanrija</taxon>
    </lineage>
</organism>
<dbReference type="EMBL" id="CP086719">
    <property type="protein sequence ID" value="WOO84654.1"/>
    <property type="molecule type" value="Genomic_DNA"/>
</dbReference>
<reference evidence="2" key="1">
    <citation type="submission" date="2023-10" db="EMBL/GenBank/DDBJ databases">
        <authorList>
            <person name="Noh H."/>
        </authorList>
    </citation>
    <scope>NUCLEOTIDE SEQUENCE</scope>
    <source>
        <strain evidence="2">DUCC4014</strain>
    </source>
</reference>
<sequence length="84" mass="9524">MKRPHDEAINERGGGENGGGSEPIDKKPRATPAPATKNPNPKNKWTRAQLRQLWKAMDMKPACREKWRSVSRKLEKFVDGLAEE</sequence>
<feature type="region of interest" description="Disordered" evidence="1">
    <location>
        <begin position="1"/>
        <end position="46"/>
    </location>
</feature>
<keyword evidence="3" id="KW-1185">Reference proteome</keyword>
<dbReference type="GeneID" id="87811338"/>
<evidence type="ECO:0000256" key="1">
    <source>
        <dbReference type="SAM" id="MobiDB-lite"/>
    </source>
</evidence>
<feature type="compositionally biased region" description="Low complexity" evidence="1">
    <location>
        <begin position="30"/>
        <end position="43"/>
    </location>
</feature>
<gene>
    <name evidence="2" type="ORF">LOC62_06G008171</name>
</gene>
<name>A0AAF0YIM0_9TREE</name>
<feature type="compositionally biased region" description="Basic and acidic residues" evidence="1">
    <location>
        <begin position="1"/>
        <end position="14"/>
    </location>
</feature>
<protein>
    <submittedName>
        <fullName evidence="2">Uncharacterized protein</fullName>
    </submittedName>
</protein>
<accession>A0AAF0YIM0</accession>
<dbReference type="RefSeq" id="XP_062630680.1">
    <property type="nucleotide sequence ID" value="XM_062774696.1"/>
</dbReference>
<evidence type="ECO:0000313" key="2">
    <source>
        <dbReference type="EMBL" id="WOO84654.1"/>
    </source>
</evidence>
<proteinExistence type="predicted"/>
<dbReference type="Proteomes" id="UP000827549">
    <property type="component" value="Chromosome 6"/>
</dbReference>
<evidence type="ECO:0000313" key="3">
    <source>
        <dbReference type="Proteomes" id="UP000827549"/>
    </source>
</evidence>
<dbReference type="AlphaFoldDB" id="A0AAF0YIM0"/>